<feature type="binding site" evidence="11">
    <location>
        <position position="611"/>
    </location>
    <ligand>
        <name>Ca(2+)</name>
        <dbReference type="ChEBI" id="CHEBI:29108"/>
    </ligand>
</feature>
<evidence type="ECO:0000256" key="4">
    <source>
        <dbReference type="ARBA" id="ARBA00012462"/>
    </source>
</evidence>
<dbReference type="InParanoid" id="A0A0C3HB18"/>
<comment type="cofactor">
    <cofactor evidence="11">
        <name>Ca(2+)</name>
        <dbReference type="ChEBI" id="CHEBI:29108"/>
    </cofactor>
    <text evidence="11">Binds 1 Ca(2+) ion per subunit.</text>
</comment>
<feature type="signal peptide" evidence="13">
    <location>
        <begin position="1"/>
        <end position="18"/>
    </location>
</feature>
<keyword evidence="13" id="KW-0732">Signal</keyword>
<dbReference type="CDD" id="cd04056">
    <property type="entry name" value="Peptidases_S53"/>
    <property type="match status" value="1"/>
</dbReference>
<dbReference type="GO" id="GO:0008240">
    <property type="term" value="F:tripeptidyl-peptidase activity"/>
    <property type="evidence" value="ECO:0007669"/>
    <property type="project" value="UniProtKB-EC"/>
</dbReference>
<dbReference type="OrthoDB" id="409122at2759"/>
<evidence type="ECO:0000256" key="13">
    <source>
        <dbReference type="SAM" id="SignalP"/>
    </source>
</evidence>
<keyword evidence="8 11" id="KW-0720">Serine protease</keyword>
<feature type="active site" description="Charge relay system" evidence="11">
    <location>
        <position position="550"/>
    </location>
</feature>
<evidence type="ECO:0000256" key="7">
    <source>
        <dbReference type="ARBA" id="ARBA00022801"/>
    </source>
</evidence>
<protein>
    <recommendedName>
        <fullName evidence="4">tripeptidyl-peptidase II</fullName>
        <ecNumber evidence="4">3.4.14.10</ecNumber>
    </recommendedName>
</protein>
<dbReference type="EC" id="3.4.14.10" evidence="4"/>
<organism evidence="15 16">
    <name type="scientific">Oidiodendron maius (strain Zn)</name>
    <dbReference type="NCBI Taxonomy" id="913774"/>
    <lineage>
        <taxon>Eukaryota</taxon>
        <taxon>Fungi</taxon>
        <taxon>Dikarya</taxon>
        <taxon>Ascomycota</taxon>
        <taxon>Pezizomycotina</taxon>
        <taxon>Leotiomycetes</taxon>
        <taxon>Leotiomycetes incertae sedis</taxon>
        <taxon>Myxotrichaceae</taxon>
        <taxon>Oidiodendron</taxon>
    </lineage>
</organism>
<evidence type="ECO:0000256" key="12">
    <source>
        <dbReference type="SAM" id="MobiDB-lite"/>
    </source>
</evidence>
<dbReference type="MEROPS" id="S53.007"/>
<accession>A0A0C3HB18</accession>
<evidence type="ECO:0000313" key="16">
    <source>
        <dbReference type="Proteomes" id="UP000054321"/>
    </source>
</evidence>
<dbReference type="InterPro" id="IPR015366">
    <property type="entry name" value="S53_propep"/>
</dbReference>
<dbReference type="Proteomes" id="UP000054321">
    <property type="component" value="Unassembled WGS sequence"/>
</dbReference>
<keyword evidence="7 11" id="KW-0378">Hydrolase</keyword>
<feature type="active site" description="Charge relay system" evidence="11">
    <location>
        <position position="296"/>
    </location>
</feature>
<dbReference type="Pfam" id="PF00082">
    <property type="entry name" value="Peptidase_S8"/>
    <property type="match status" value="1"/>
</dbReference>
<dbReference type="InterPro" id="IPR050819">
    <property type="entry name" value="Tripeptidyl-peptidase_I"/>
</dbReference>
<dbReference type="InterPro" id="IPR000209">
    <property type="entry name" value="Peptidase_S8/S53_dom"/>
</dbReference>
<dbReference type="SUPFAM" id="SSF54897">
    <property type="entry name" value="Protease propeptides/inhibitors"/>
    <property type="match status" value="1"/>
</dbReference>
<evidence type="ECO:0000256" key="10">
    <source>
        <dbReference type="ARBA" id="ARBA00023145"/>
    </source>
</evidence>
<evidence type="ECO:0000313" key="15">
    <source>
        <dbReference type="EMBL" id="KIN05441.1"/>
    </source>
</evidence>
<dbReference type="GO" id="GO:0006508">
    <property type="term" value="P:proteolysis"/>
    <property type="evidence" value="ECO:0007669"/>
    <property type="project" value="UniProtKB-KW"/>
</dbReference>
<dbReference type="PROSITE" id="PS51695">
    <property type="entry name" value="SEDOLISIN"/>
    <property type="match status" value="1"/>
</dbReference>
<keyword evidence="9 11" id="KW-0106">Calcium</keyword>
<keyword evidence="10" id="KW-0865">Zymogen</keyword>
<comment type="catalytic activity">
    <reaction evidence="1">
        <text>Release of an N-terminal tripeptide from a polypeptide.</text>
        <dbReference type="EC" id="3.4.14.10"/>
    </reaction>
</comment>
<dbReference type="PANTHER" id="PTHR14218:SF19">
    <property type="entry name" value="SERINE PROTEASE AORO, PUTATIVE (AFU_ORTHOLOGUE AFUA_6G10250)-RELATED"/>
    <property type="match status" value="1"/>
</dbReference>
<dbReference type="SUPFAM" id="SSF52743">
    <property type="entry name" value="Subtilisin-like"/>
    <property type="match status" value="1"/>
</dbReference>
<comment type="function">
    <text evidence="2">Secreted tripeptidyl-peptidase which degrades proteins at acidic pHs and is involved in virulence.</text>
</comment>
<feature type="chain" id="PRO_5002165319" description="tripeptidyl-peptidase II" evidence="13">
    <location>
        <begin position="19"/>
        <end position="634"/>
    </location>
</feature>
<evidence type="ECO:0000256" key="6">
    <source>
        <dbReference type="ARBA" id="ARBA00022723"/>
    </source>
</evidence>
<dbReference type="Gene3D" id="3.40.50.200">
    <property type="entry name" value="Peptidase S8/S53 domain"/>
    <property type="match status" value="1"/>
</dbReference>
<evidence type="ECO:0000256" key="8">
    <source>
        <dbReference type="ARBA" id="ARBA00022825"/>
    </source>
</evidence>
<dbReference type="InterPro" id="IPR030400">
    <property type="entry name" value="Sedolisin_dom"/>
</dbReference>
<dbReference type="CDD" id="cd11377">
    <property type="entry name" value="Pro-peptidase_S53"/>
    <property type="match status" value="1"/>
</dbReference>
<keyword evidence="5 11" id="KW-0645">Protease</keyword>
<feature type="region of interest" description="Disordered" evidence="12">
    <location>
        <begin position="187"/>
        <end position="210"/>
    </location>
</feature>
<evidence type="ECO:0000256" key="1">
    <source>
        <dbReference type="ARBA" id="ARBA00001910"/>
    </source>
</evidence>
<proteinExistence type="predicted"/>
<evidence type="ECO:0000256" key="2">
    <source>
        <dbReference type="ARBA" id="ARBA00002451"/>
    </source>
</evidence>
<dbReference type="GO" id="GO:0046872">
    <property type="term" value="F:metal ion binding"/>
    <property type="evidence" value="ECO:0007669"/>
    <property type="project" value="UniProtKB-UniRule"/>
</dbReference>
<dbReference type="Pfam" id="PF09286">
    <property type="entry name" value="Pro-kuma_activ"/>
    <property type="match status" value="1"/>
</dbReference>
<sequence length="634" mass="69045">MYFFNLLNAVLLISASDAASIRDDHVLHERRHITPSPWVKRSQAPRDVILPVRIAIESRNIERGHEFLMDISDPTSPNFGKHWTPKKVHDTFAPAQETVQAVREWLSSSGIDAHRHTVAVGQGQILFKASVDEMESLLGTQYDVWEHDKTGALSIACDEYHVPQPIKHMISFITPAIGITAPRSSNYRRRGVQKETNRQGRPLLLRSNDNPATNLSNCQESITPACVKALYQVPRGTSAQAGNELGIYEFGDDYDQGDLNLFFANFSPNIPNGTSPILQSIDGGSAPVPIQGGGGESALDLQLSYPLIYPQNIKVFQTMDDFTADNTYGIFNPFLDALDASYCTFDGGDDPQIDPHFPDGHGWNHSEQCGVYKPTHVISLSAEIAEAAYPPAYAIRQCHEYLKLGLLGTSIIFSSGDNGTVSQFGVLGCLANDSQNPSFPSSCPYVTSVGATQIKPGATVSDPEIAVLPGGGTFPDGIDPFTSGGGFSKVFPRPSYQKSAVTSYLHIDTAQLPPSSTYNSTGRAFPDVSANGWNIAVYFEGFSFTLWGTSASAPIFASVINRLNEERLAAGKGPIGFLNPILYSNPDMFNDITEGYNWGCNAAIAFYAQKGWDPVTGLGTPNYPKMRKIFLELP</sequence>
<dbReference type="AlphaFoldDB" id="A0A0C3HB18"/>
<feature type="domain" description="Peptidase S53" evidence="14">
    <location>
        <begin position="221"/>
        <end position="633"/>
    </location>
</feature>
<dbReference type="InterPro" id="IPR036852">
    <property type="entry name" value="Peptidase_S8/S53_dom_sf"/>
</dbReference>
<evidence type="ECO:0000256" key="5">
    <source>
        <dbReference type="ARBA" id="ARBA00022670"/>
    </source>
</evidence>
<gene>
    <name evidence="15" type="ORF">OIDMADRAFT_115533</name>
</gene>
<reference evidence="15 16" key="1">
    <citation type="submission" date="2014-04" db="EMBL/GenBank/DDBJ databases">
        <authorList>
            <consortium name="DOE Joint Genome Institute"/>
            <person name="Kuo A."/>
            <person name="Martino E."/>
            <person name="Perotto S."/>
            <person name="Kohler A."/>
            <person name="Nagy L.G."/>
            <person name="Floudas D."/>
            <person name="Copeland A."/>
            <person name="Barry K.W."/>
            <person name="Cichocki N."/>
            <person name="Veneault-Fourrey C."/>
            <person name="LaButti K."/>
            <person name="Lindquist E.A."/>
            <person name="Lipzen A."/>
            <person name="Lundell T."/>
            <person name="Morin E."/>
            <person name="Murat C."/>
            <person name="Sun H."/>
            <person name="Tunlid A."/>
            <person name="Henrissat B."/>
            <person name="Grigoriev I.V."/>
            <person name="Hibbett D.S."/>
            <person name="Martin F."/>
            <person name="Nordberg H.P."/>
            <person name="Cantor M.N."/>
            <person name="Hua S.X."/>
        </authorList>
    </citation>
    <scope>NUCLEOTIDE SEQUENCE [LARGE SCALE GENOMIC DNA]</scope>
    <source>
        <strain evidence="15 16">Zn</strain>
    </source>
</reference>
<feature type="binding site" evidence="11">
    <location>
        <position position="592"/>
    </location>
    <ligand>
        <name>Ca(2+)</name>
        <dbReference type="ChEBI" id="CHEBI:29108"/>
    </ligand>
</feature>
<dbReference type="HOGENOM" id="CLU_013783_4_0_1"/>
<evidence type="ECO:0000259" key="14">
    <source>
        <dbReference type="PROSITE" id="PS51695"/>
    </source>
</evidence>
<feature type="binding site" evidence="11">
    <location>
        <position position="613"/>
    </location>
    <ligand>
        <name>Ca(2+)</name>
        <dbReference type="ChEBI" id="CHEBI:29108"/>
    </ligand>
</feature>
<dbReference type="EMBL" id="KN832872">
    <property type="protein sequence ID" value="KIN05441.1"/>
    <property type="molecule type" value="Genomic_DNA"/>
</dbReference>
<keyword evidence="16" id="KW-1185">Reference proteome</keyword>
<dbReference type="GO" id="GO:0005576">
    <property type="term" value="C:extracellular region"/>
    <property type="evidence" value="ECO:0007669"/>
    <property type="project" value="UniProtKB-SubCell"/>
</dbReference>
<evidence type="ECO:0000256" key="9">
    <source>
        <dbReference type="ARBA" id="ARBA00022837"/>
    </source>
</evidence>
<reference evidence="16" key="2">
    <citation type="submission" date="2015-01" db="EMBL/GenBank/DDBJ databases">
        <title>Evolutionary Origins and Diversification of the Mycorrhizal Mutualists.</title>
        <authorList>
            <consortium name="DOE Joint Genome Institute"/>
            <consortium name="Mycorrhizal Genomics Consortium"/>
            <person name="Kohler A."/>
            <person name="Kuo A."/>
            <person name="Nagy L.G."/>
            <person name="Floudas D."/>
            <person name="Copeland A."/>
            <person name="Barry K.W."/>
            <person name="Cichocki N."/>
            <person name="Veneault-Fourrey C."/>
            <person name="LaButti K."/>
            <person name="Lindquist E.A."/>
            <person name="Lipzen A."/>
            <person name="Lundell T."/>
            <person name="Morin E."/>
            <person name="Murat C."/>
            <person name="Riley R."/>
            <person name="Ohm R."/>
            <person name="Sun H."/>
            <person name="Tunlid A."/>
            <person name="Henrissat B."/>
            <person name="Grigoriev I.V."/>
            <person name="Hibbett D.S."/>
            <person name="Martin F."/>
        </authorList>
    </citation>
    <scope>NUCLEOTIDE SEQUENCE [LARGE SCALE GENOMIC DNA]</scope>
    <source>
        <strain evidence="16">Zn</strain>
    </source>
</reference>
<dbReference type="PANTHER" id="PTHR14218">
    <property type="entry name" value="PROTEASE S8 TRIPEPTIDYL PEPTIDASE I CLN2"/>
    <property type="match status" value="1"/>
</dbReference>
<dbReference type="GO" id="GO:0004252">
    <property type="term" value="F:serine-type endopeptidase activity"/>
    <property type="evidence" value="ECO:0007669"/>
    <property type="project" value="UniProtKB-UniRule"/>
</dbReference>
<feature type="binding site" evidence="11">
    <location>
        <position position="591"/>
    </location>
    <ligand>
        <name>Ca(2+)</name>
        <dbReference type="ChEBI" id="CHEBI:29108"/>
    </ligand>
</feature>
<keyword evidence="6 11" id="KW-0479">Metal-binding</keyword>
<evidence type="ECO:0000256" key="3">
    <source>
        <dbReference type="ARBA" id="ARBA00004239"/>
    </source>
</evidence>
<name>A0A0C3HB18_OIDMZ</name>
<comment type="subcellular location">
    <subcellularLocation>
        <location evidence="3">Secreted</location>
        <location evidence="3">Extracellular space</location>
    </subcellularLocation>
</comment>
<evidence type="ECO:0000256" key="11">
    <source>
        <dbReference type="PROSITE-ProRule" id="PRU01032"/>
    </source>
</evidence>
<feature type="active site" description="Charge relay system" evidence="11">
    <location>
        <position position="300"/>
    </location>
</feature>
<dbReference type="STRING" id="913774.A0A0C3HB18"/>
<dbReference type="SMART" id="SM00944">
    <property type="entry name" value="Pro-kuma_activ"/>
    <property type="match status" value="1"/>
</dbReference>